<proteinExistence type="predicted"/>
<evidence type="ECO:0000256" key="5">
    <source>
        <dbReference type="ARBA" id="ARBA00022777"/>
    </source>
</evidence>
<feature type="domain" description="Histidine kinase" evidence="9">
    <location>
        <begin position="483"/>
        <end position="702"/>
    </location>
</feature>
<dbReference type="InterPro" id="IPR036097">
    <property type="entry name" value="HisK_dim/P_sf"/>
</dbReference>
<dbReference type="Proteomes" id="UP000228533">
    <property type="component" value="Unassembled WGS sequence"/>
</dbReference>
<dbReference type="InterPro" id="IPR003661">
    <property type="entry name" value="HisK_dim/P_dom"/>
</dbReference>
<dbReference type="Gene3D" id="3.30.565.10">
    <property type="entry name" value="Histidine kinase-like ATPase, C-terminal domain"/>
    <property type="match status" value="1"/>
</dbReference>
<dbReference type="SMART" id="SM00388">
    <property type="entry name" value="HisKA"/>
    <property type="match status" value="1"/>
</dbReference>
<keyword evidence="8" id="KW-0812">Transmembrane</keyword>
<comment type="catalytic activity">
    <reaction evidence="1">
        <text>ATP + protein L-histidine = ADP + protein N-phospho-L-histidine.</text>
        <dbReference type="EC" id="2.7.13.3"/>
    </reaction>
</comment>
<dbReference type="GO" id="GO:0004721">
    <property type="term" value="F:phosphoprotein phosphatase activity"/>
    <property type="evidence" value="ECO:0007669"/>
    <property type="project" value="TreeGrafter"/>
</dbReference>
<comment type="caution">
    <text evidence="12">The sequence shown here is derived from an EMBL/GenBank/DDBJ whole genome shotgun (WGS) entry which is preliminary data.</text>
</comment>
<reference evidence="13" key="1">
    <citation type="submission" date="2017-09" db="EMBL/GenBank/DDBJ databases">
        <title>Depth-based differentiation of microbial function through sediment-hosted aquifers and enrichment of novel symbionts in the deep terrestrial subsurface.</title>
        <authorList>
            <person name="Probst A.J."/>
            <person name="Ladd B."/>
            <person name="Jarett J.K."/>
            <person name="Geller-Mcgrath D.E."/>
            <person name="Sieber C.M.K."/>
            <person name="Emerson J.B."/>
            <person name="Anantharaman K."/>
            <person name="Thomas B.C."/>
            <person name="Malmstrom R."/>
            <person name="Stieglmeier M."/>
            <person name="Klingl A."/>
            <person name="Woyke T."/>
            <person name="Ryan C.M."/>
            <person name="Banfield J.F."/>
        </authorList>
    </citation>
    <scope>NUCLEOTIDE SEQUENCE [LARGE SCALE GENOMIC DNA]</scope>
</reference>
<protein>
    <recommendedName>
        <fullName evidence="2">histidine kinase</fullName>
        <ecNumber evidence="2">2.7.13.3</ecNumber>
    </recommendedName>
</protein>
<accession>A0A2M6WTC7</accession>
<dbReference type="Pfam" id="PF00512">
    <property type="entry name" value="HisKA"/>
    <property type="match status" value="1"/>
</dbReference>
<sequence>MRFAKKIIILFVIISLTGGMVIFWLWDTYNQRRLAFLKSEQEQVQNQYSTTVNSYRLVSQTLNDEVVNTKAVLSLLSEAEKAKPENQADIRKKLYDQFLPMYNRLRTKNFKQLNLYLPDTTNFLSMYKPEVFGEVVGPDRPSIRLAVEKKQYVEGFEEGKLFNGFRYIFPLLDDGKLVGLLETSVSFSTFQQEMSGSFPMSYRFMLKKQVVGDTTFAEDTRSYYVSDFSNDYYLEIESEYIKRVDAISDDVMNRVNLQLKQRIQANLEAGQLFSEEIQFDGVNYLITFVPIDNVAGAQVAYLVGYHQIDDLYVLRNDLYIRYIFTFALVAAVLFLAYYIYDSQRKILDAGERLRNITTAMGEGLLLVNYNKQVVFFNPAAEFISGYRVGEVLGKNYDKTLRFVFEEGDQNNDGFIDAVLKRNITVRNSKDIYILQKDGNRVPLSVSAAPMRLGDSQVIGCIVVFRDITQEREIDRSKTEFVSLASHQLKTPLSAVNWYAEMLLDGDAGPINERQKEFLNEIAKGNQRMVKLVNSLLNVSRIDMGALSIIPELVDLCEVTDSVIGEQKFAIEAKEQKIIKNYSQGLPKINLDLSLIRIVLQNVISNAIKYTREQGQIEITMKTQGVNMMIEVKDNGYGIPKKEQPQIFGKLFRADNVKSKKVEGTGLGLYVAKAVVEAFGGKIWFESTENKGTSFFITLPLAGVAKKEGSKGLENNT</sequence>
<gene>
    <name evidence="12" type="ORF">COT94_02155</name>
</gene>
<dbReference type="Pfam" id="PF13426">
    <property type="entry name" value="PAS_9"/>
    <property type="match status" value="1"/>
</dbReference>
<dbReference type="EMBL" id="PFAM01000013">
    <property type="protein sequence ID" value="PIT96044.1"/>
    <property type="molecule type" value="Genomic_DNA"/>
</dbReference>
<dbReference type="SUPFAM" id="SSF55785">
    <property type="entry name" value="PYP-like sensor domain (PAS domain)"/>
    <property type="match status" value="1"/>
</dbReference>
<dbReference type="CDD" id="cd00075">
    <property type="entry name" value="HATPase"/>
    <property type="match status" value="1"/>
</dbReference>
<dbReference type="Pfam" id="PF14827">
    <property type="entry name" value="dCache_3"/>
    <property type="match status" value="1"/>
</dbReference>
<keyword evidence="8" id="KW-1133">Transmembrane helix</keyword>
<dbReference type="PROSITE" id="PS50113">
    <property type="entry name" value="PAC"/>
    <property type="match status" value="1"/>
</dbReference>
<evidence type="ECO:0000259" key="9">
    <source>
        <dbReference type="PROSITE" id="PS50109"/>
    </source>
</evidence>
<dbReference type="PANTHER" id="PTHR45453">
    <property type="entry name" value="PHOSPHATE REGULON SENSOR PROTEIN PHOR"/>
    <property type="match status" value="1"/>
</dbReference>
<dbReference type="EC" id="2.7.13.3" evidence="2"/>
<dbReference type="CDD" id="cd00130">
    <property type="entry name" value="PAS"/>
    <property type="match status" value="1"/>
</dbReference>
<dbReference type="Pfam" id="PF02518">
    <property type="entry name" value="HATPase_c"/>
    <property type="match status" value="1"/>
</dbReference>
<evidence type="ECO:0000256" key="8">
    <source>
        <dbReference type="SAM" id="Phobius"/>
    </source>
</evidence>
<dbReference type="InterPro" id="IPR000700">
    <property type="entry name" value="PAS-assoc_C"/>
</dbReference>
<dbReference type="SMART" id="SM00387">
    <property type="entry name" value="HATPase_c"/>
    <property type="match status" value="1"/>
</dbReference>
<keyword evidence="5" id="KW-0418">Kinase</keyword>
<dbReference type="InterPro" id="IPR029150">
    <property type="entry name" value="dCache_3"/>
</dbReference>
<dbReference type="PROSITE" id="PS50109">
    <property type="entry name" value="HIS_KIN"/>
    <property type="match status" value="1"/>
</dbReference>
<feature type="domain" description="PAS" evidence="10">
    <location>
        <begin position="349"/>
        <end position="422"/>
    </location>
</feature>
<evidence type="ECO:0000259" key="11">
    <source>
        <dbReference type="PROSITE" id="PS50113"/>
    </source>
</evidence>
<dbReference type="Gene3D" id="3.30.450.20">
    <property type="entry name" value="PAS domain"/>
    <property type="match status" value="1"/>
</dbReference>
<evidence type="ECO:0000256" key="7">
    <source>
        <dbReference type="ARBA" id="ARBA00023136"/>
    </source>
</evidence>
<evidence type="ECO:0000313" key="12">
    <source>
        <dbReference type="EMBL" id="PIT96044.1"/>
    </source>
</evidence>
<evidence type="ECO:0000256" key="4">
    <source>
        <dbReference type="ARBA" id="ARBA00022679"/>
    </source>
</evidence>
<feature type="domain" description="PAC" evidence="11">
    <location>
        <begin position="427"/>
        <end position="479"/>
    </location>
</feature>
<dbReference type="SUPFAM" id="SSF55874">
    <property type="entry name" value="ATPase domain of HSP90 chaperone/DNA topoisomerase II/histidine kinase"/>
    <property type="match status" value="1"/>
</dbReference>
<dbReference type="InterPro" id="IPR004358">
    <property type="entry name" value="Sig_transdc_His_kin-like_C"/>
</dbReference>
<dbReference type="InterPro" id="IPR035965">
    <property type="entry name" value="PAS-like_dom_sf"/>
</dbReference>
<dbReference type="InterPro" id="IPR036890">
    <property type="entry name" value="HATPase_C_sf"/>
</dbReference>
<evidence type="ECO:0000259" key="10">
    <source>
        <dbReference type="PROSITE" id="PS50112"/>
    </source>
</evidence>
<dbReference type="GO" id="GO:0005886">
    <property type="term" value="C:plasma membrane"/>
    <property type="evidence" value="ECO:0007669"/>
    <property type="project" value="TreeGrafter"/>
</dbReference>
<dbReference type="NCBIfam" id="TIGR00229">
    <property type="entry name" value="sensory_box"/>
    <property type="match status" value="1"/>
</dbReference>
<dbReference type="AlphaFoldDB" id="A0A2M6WTC7"/>
<dbReference type="GO" id="GO:0000155">
    <property type="term" value="F:phosphorelay sensor kinase activity"/>
    <property type="evidence" value="ECO:0007669"/>
    <property type="project" value="InterPro"/>
</dbReference>
<keyword evidence="4" id="KW-0808">Transferase</keyword>
<dbReference type="GO" id="GO:0016036">
    <property type="term" value="P:cellular response to phosphate starvation"/>
    <property type="evidence" value="ECO:0007669"/>
    <property type="project" value="TreeGrafter"/>
</dbReference>
<keyword evidence="7 8" id="KW-0472">Membrane</keyword>
<dbReference type="InterPro" id="IPR050351">
    <property type="entry name" value="BphY/WalK/GraS-like"/>
</dbReference>
<evidence type="ECO:0000256" key="6">
    <source>
        <dbReference type="ARBA" id="ARBA00023012"/>
    </source>
</evidence>
<feature type="transmembrane region" description="Helical" evidence="8">
    <location>
        <begin position="7"/>
        <end position="26"/>
    </location>
</feature>
<organism evidence="12 13">
    <name type="scientific">Candidatus Falkowbacteria bacterium CG10_big_fil_rev_8_21_14_0_10_37_14</name>
    <dbReference type="NCBI Taxonomy" id="1974561"/>
    <lineage>
        <taxon>Bacteria</taxon>
        <taxon>Candidatus Falkowiibacteriota</taxon>
    </lineage>
</organism>
<evidence type="ECO:0000313" key="13">
    <source>
        <dbReference type="Proteomes" id="UP000228533"/>
    </source>
</evidence>
<evidence type="ECO:0000256" key="1">
    <source>
        <dbReference type="ARBA" id="ARBA00000085"/>
    </source>
</evidence>
<keyword evidence="3" id="KW-0597">Phosphoprotein</keyword>
<feature type="transmembrane region" description="Helical" evidence="8">
    <location>
        <begin position="319"/>
        <end position="340"/>
    </location>
</feature>
<dbReference type="FunFam" id="3.30.565.10:FF:000006">
    <property type="entry name" value="Sensor histidine kinase WalK"/>
    <property type="match status" value="1"/>
</dbReference>
<dbReference type="InterPro" id="IPR003594">
    <property type="entry name" value="HATPase_dom"/>
</dbReference>
<dbReference type="PROSITE" id="PS50112">
    <property type="entry name" value="PAS"/>
    <property type="match status" value="1"/>
</dbReference>
<dbReference type="InterPro" id="IPR005467">
    <property type="entry name" value="His_kinase_dom"/>
</dbReference>
<dbReference type="SUPFAM" id="SSF47384">
    <property type="entry name" value="Homodimeric domain of signal transducing histidine kinase"/>
    <property type="match status" value="1"/>
</dbReference>
<dbReference type="PRINTS" id="PR00344">
    <property type="entry name" value="BCTRLSENSOR"/>
</dbReference>
<keyword evidence="6" id="KW-0902">Two-component regulatory system</keyword>
<dbReference type="SMART" id="SM00086">
    <property type="entry name" value="PAC"/>
    <property type="match status" value="1"/>
</dbReference>
<evidence type="ECO:0000256" key="3">
    <source>
        <dbReference type="ARBA" id="ARBA00022553"/>
    </source>
</evidence>
<name>A0A2M6WTC7_9BACT</name>
<dbReference type="InterPro" id="IPR001610">
    <property type="entry name" value="PAC"/>
</dbReference>
<dbReference type="Gene3D" id="1.10.287.130">
    <property type="match status" value="1"/>
</dbReference>
<evidence type="ECO:0000256" key="2">
    <source>
        <dbReference type="ARBA" id="ARBA00012438"/>
    </source>
</evidence>
<dbReference type="CDD" id="cd00082">
    <property type="entry name" value="HisKA"/>
    <property type="match status" value="1"/>
</dbReference>
<dbReference type="PANTHER" id="PTHR45453:SF1">
    <property type="entry name" value="PHOSPHATE REGULON SENSOR PROTEIN PHOR"/>
    <property type="match status" value="1"/>
</dbReference>
<dbReference type="InterPro" id="IPR000014">
    <property type="entry name" value="PAS"/>
</dbReference>